<comment type="miscellaneous">
    <text evidence="2">Reaction mechanism of ThiL seems to utilize a direct, inline transfer of the gamma-phosphate of ATP to TMP rather than a phosphorylated enzyme intermediate.</text>
</comment>
<keyword evidence="2" id="KW-0067">ATP-binding</keyword>
<feature type="domain" description="PurM-like C-terminal" evidence="4">
    <location>
        <begin position="145"/>
        <end position="295"/>
    </location>
</feature>
<feature type="binding site" evidence="2">
    <location>
        <position position="255"/>
    </location>
    <ligand>
        <name>substrate</name>
    </ligand>
</feature>
<dbReference type="Pfam" id="PF00586">
    <property type="entry name" value="AIRS"/>
    <property type="match status" value="1"/>
</dbReference>
<feature type="domain" description="PurM-like N-terminal" evidence="3">
    <location>
        <begin position="23"/>
        <end position="132"/>
    </location>
</feature>
<keyword evidence="1 2" id="KW-0784">Thiamine biosynthesis</keyword>
<feature type="binding site" evidence="2">
    <location>
        <position position="25"/>
    </location>
    <ligand>
        <name>Mg(2+)</name>
        <dbReference type="ChEBI" id="CHEBI:18420"/>
        <label>4</label>
    </ligand>
</feature>
<keyword evidence="2" id="KW-0547">Nucleotide-binding</keyword>
<keyword evidence="2" id="KW-0479">Metal-binding</keyword>
<keyword evidence="2 5" id="KW-0418">Kinase</keyword>
<feature type="binding site" evidence="2">
    <location>
        <position position="42"/>
    </location>
    <ligand>
        <name>Mg(2+)</name>
        <dbReference type="ChEBI" id="CHEBI:18420"/>
        <label>1</label>
    </ligand>
</feature>
<feature type="binding site" evidence="2">
    <location>
        <position position="206"/>
    </location>
    <ligand>
        <name>Mg(2+)</name>
        <dbReference type="ChEBI" id="CHEBI:18420"/>
        <label>3</label>
    </ligand>
</feature>
<feature type="binding site" evidence="2">
    <location>
        <position position="42"/>
    </location>
    <ligand>
        <name>Mg(2+)</name>
        <dbReference type="ChEBI" id="CHEBI:18420"/>
        <label>2</label>
    </ligand>
</feature>
<reference evidence="5" key="2">
    <citation type="submission" date="2020-09" db="EMBL/GenBank/DDBJ databases">
        <authorList>
            <person name="Sun Q."/>
            <person name="Kim S."/>
        </authorList>
    </citation>
    <scope>NUCLEOTIDE SEQUENCE</scope>
    <source>
        <strain evidence="5">KCTC 32182</strain>
    </source>
</reference>
<evidence type="ECO:0000256" key="1">
    <source>
        <dbReference type="ARBA" id="ARBA00022977"/>
    </source>
</evidence>
<feature type="binding site" evidence="2">
    <location>
        <position position="70"/>
    </location>
    <ligand>
        <name>Mg(2+)</name>
        <dbReference type="ChEBI" id="CHEBI:18420"/>
        <label>4</label>
    </ligand>
</feature>
<gene>
    <name evidence="2 5" type="primary">thiL</name>
    <name evidence="5" type="ORF">GCM10011289_25280</name>
</gene>
<dbReference type="GO" id="GO:0009229">
    <property type="term" value="P:thiamine diphosphate biosynthetic process"/>
    <property type="evidence" value="ECO:0007669"/>
    <property type="project" value="UniProtKB-UniRule"/>
</dbReference>
<dbReference type="HAMAP" id="MF_02128">
    <property type="entry name" value="TMP_kinase"/>
    <property type="match status" value="1"/>
</dbReference>
<keyword evidence="6" id="KW-1185">Reference proteome</keyword>
<feature type="binding site" evidence="2">
    <location>
        <position position="70"/>
    </location>
    <ligand>
        <name>Mg(2+)</name>
        <dbReference type="ChEBI" id="CHEBI:18420"/>
        <label>3</label>
    </ligand>
</feature>
<comment type="similarity">
    <text evidence="2">Belongs to the thiamine-monophosphate kinase family.</text>
</comment>
<dbReference type="SUPFAM" id="SSF56042">
    <property type="entry name" value="PurM C-terminal domain-like"/>
    <property type="match status" value="1"/>
</dbReference>
<comment type="catalytic activity">
    <reaction evidence="2">
        <text>thiamine phosphate + ATP = thiamine diphosphate + ADP</text>
        <dbReference type="Rhea" id="RHEA:15913"/>
        <dbReference type="ChEBI" id="CHEBI:30616"/>
        <dbReference type="ChEBI" id="CHEBI:37575"/>
        <dbReference type="ChEBI" id="CHEBI:58937"/>
        <dbReference type="ChEBI" id="CHEBI:456216"/>
        <dbReference type="EC" id="2.7.4.16"/>
    </reaction>
</comment>
<feature type="binding site" evidence="2">
    <location>
        <position position="117"/>
    </location>
    <ligand>
        <name>Mg(2+)</name>
        <dbReference type="ChEBI" id="CHEBI:18420"/>
        <label>1</label>
    </ligand>
</feature>
<evidence type="ECO:0000313" key="6">
    <source>
        <dbReference type="Proteomes" id="UP000645257"/>
    </source>
</evidence>
<name>A0A918UAA9_9NEIS</name>
<evidence type="ECO:0000256" key="2">
    <source>
        <dbReference type="HAMAP-Rule" id="MF_02128"/>
    </source>
</evidence>
<organism evidence="5 6">
    <name type="scientific">Paludibacterium paludis</name>
    <dbReference type="NCBI Taxonomy" id="1225769"/>
    <lineage>
        <taxon>Bacteria</taxon>
        <taxon>Pseudomonadati</taxon>
        <taxon>Pseudomonadota</taxon>
        <taxon>Betaproteobacteria</taxon>
        <taxon>Neisseriales</taxon>
        <taxon>Chromobacteriaceae</taxon>
        <taxon>Paludibacterium</taxon>
    </lineage>
</organism>
<feature type="binding site" evidence="2">
    <location>
        <position position="49"/>
    </location>
    <ligand>
        <name>substrate</name>
    </ligand>
</feature>
<feature type="binding site" evidence="2">
    <location>
        <position position="208"/>
    </location>
    <ligand>
        <name>ATP</name>
        <dbReference type="ChEBI" id="CHEBI:30616"/>
    </ligand>
</feature>
<dbReference type="RefSeq" id="WP_189534864.1">
    <property type="nucleotide sequence ID" value="NZ_BMYX01000015.1"/>
</dbReference>
<sequence length="317" mass="33421">MNEFDLIREFFTHRADSVVLGVGDDAAILAPSPGHELVVSADMLVEGRHFFADVDPARLGHKCLAVNLSDMAAMGARPRWVFLSLALPNLDRDWLAGFSAGFMGLAGRHGVALAGGDTTRGPLTVSVTIMGEAPDGTALRRSGARAGDEIWVSGRLGLAAAAVRHRLEGVALPAEVLDAALADLERPEPRVALGLALRGIASCAIDISDGLLADAGHLADRSGVGIDLLLESVPTHPWLAMRRLAWRDCLAAGGDDYELCFAAPAAQRQRIEALSTPTCPLTRIGRVVSGEGVRLLDAGGNPLTMGRQGFDHFECKA</sequence>
<dbReference type="PANTHER" id="PTHR30270">
    <property type="entry name" value="THIAMINE-MONOPHOSPHATE KINASE"/>
    <property type="match status" value="1"/>
</dbReference>
<keyword evidence="2" id="KW-0460">Magnesium</keyword>
<comment type="pathway">
    <text evidence="2">Cofactor biosynthesis; thiamine diphosphate biosynthesis; thiamine diphosphate from thiamine phosphate: step 1/1.</text>
</comment>
<reference evidence="5" key="1">
    <citation type="journal article" date="2014" name="Int. J. Syst. Evol. Microbiol.">
        <title>Complete genome sequence of Corynebacterium casei LMG S-19264T (=DSM 44701T), isolated from a smear-ripened cheese.</title>
        <authorList>
            <consortium name="US DOE Joint Genome Institute (JGI-PGF)"/>
            <person name="Walter F."/>
            <person name="Albersmeier A."/>
            <person name="Kalinowski J."/>
            <person name="Ruckert C."/>
        </authorList>
    </citation>
    <scope>NUCLEOTIDE SEQUENCE</scope>
    <source>
        <strain evidence="5">KCTC 32182</strain>
    </source>
</reference>
<dbReference type="Gene3D" id="3.90.650.10">
    <property type="entry name" value="PurM-like C-terminal domain"/>
    <property type="match status" value="1"/>
</dbReference>
<evidence type="ECO:0000313" key="5">
    <source>
        <dbReference type="EMBL" id="GGY20612.1"/>
    </source>
</evidence>
<proteinExistence type="inferred from homology"/>
<feature type="binding site" evidence="2">
    <location>
        <begin position="116"/>
        <end position="117"/>
    </location>
    <ligand>
        <name>ATP</name>
        <dbReference type="ChEBI" id="CHEBI:30616"/>
    </ligand>
</feature>
<dbReference type="InterPro" id="IPR036921">
    <property type="entry name" value="PurM-like_N_sf"/>
</dbReference>
<dbReference type="Gene3D" id="3.30.1330.10">
    <property type="entry name" value="PurM-like, N-terminal domain"/>
    <property type="match status" value="1"/>
</dbReference>
<protein>
    <recommendedName>
        <fullName evidence="2">Thiamine-monophosphate kinase</fullName>
        <shortName evidence="2">TMP kinase</shortName>
        <shortName evidence="2">Thiamine-phosphate kinase</shortName>
        <ecNumber evidence="2">2.7.4.16</ecNumber>
    </recommendedName>
</protein>
<dbReference type="GO" id="GO:0009030">
    <property type="term" value="F:thiamine-phosphate kinase activity"/>
    <property type="evidence" value="ECO:0007669"/>
    <property type="project" value="UniProtKB-UniRule"/>
</dbReference>
<dbReference type="PANTHER" id="PTHR30270:SF0">
    <property type="entry name" value="THIAMINE-MONOPHOSPHATE KINASE"/>
    <property type="match status" value="1"/>
</dbReference>
<evidence type="ECO:0000259" key="3">
    <source>
        <dbReference type="Pfam" id="PF00586"/>
    </source>
</evidence>
<dbReference type="GO" id="GO:0009228">
    <property type="term" value="P:thiamine biosynthetic process"/>
    <property type="evidence" value="ECO:0007669"/>
    <property type="project" value="UniProtKB-KW"/>
</dbReference>
<dbReference type="SUPFAM" id="SSF55326">
    <property type="entry name" value="PurM N-terminal domain-like"/>
    <property type="match status" value="1"/>
</dbReference>
<dbReference type="Pfam" id="PF02769">
    <property type="entry name" value="AIRS_C"/>
    <property type="match status" value="1"/>
</dbReference>
<feature type="binding site" evidence="2">
    <location>
        <position position="40"/>
    </location>
    <ligand>
        <name>Mg(2+)</name>
        <dbReference type="ChEBI" id="CHEBI:18420"/>
        <label>4</label>
    </ligand>
</feature>
<accession>A0A918UAA9</accession>
<feature type="binding site" evidence="2">
    <location>
        <position position="310"/>
    </location>
    <ligand>
        <name>substrate</name>
    </ligand>
</feature>
<dbReference type="AlphaFoldDB" id="A0A918UAA9"/>
<evidence type="ECO:0000259" key="4">
    <source>
        <dbReference type="Pfam" id="PF02769"/>
    </source>
</evidence>
<dbReference type="InterPro" id="IPR010918">
    <property type="entry name" value="PurM-like_C_dom"/>
</dbReference>
<dbReference type="CDD" id="cd02194">
    <property type="entry name" value="ThiL"/>
    <property type="match status" value="1"/>
</dbReference>
<comment type="caution">
    <text evidence="5">The sequence shown here is derived from an EMBL/GenBank/DDBJ whole genome shotgun (WGS) entry which is preliminary data.</text>
</comment>
<dbReference type="InterPro" id="IPR036676">
    <property type="entry name" value="PurM-like_C_sf"/>
</dbReference>
<feature type="binding site" evidence="2">
    <location>
        <position position="25"/>
    </location>
    <ligand>
        <name>Mg(2+)</name>
        <dbReference type="ChEBI" id="CHEBI:18420"/>
        <label>3</label>
    </ligand>
</feature>
<keyword evidence="2" id="KW-0808">Transferase</keyword>
<feature type="binding site" evidence="2">
    <location>
        <position position="70"/>
    </location>
    <ligand>
        <name>Mg(2+)</name>
        <dbReference type="ChEBI" id="CHEBI:18420"/>
        <label>2</label>
    </ligand>
</feature>
<dbReference type="InterPro" id="IPR006283">
    <property type="entry name" value="ThiL-like"/>
</dbReference>
<comment type="caution">
    <text evidence="2">Lacks conserved residue(s) required for the propagation of feature annotation.</text>
</comment>
<feature type="binding site" evidence="2">
    <location>
        <position position="141"/>
    </location>
    <ligand>
        <name>ATP</name>
        <dbReference type="ChEBI" id="CHEBI:30616"/>
    </ligand>
</feature>
<dbReference type="InterPro" id="IPR016188">
    <property type="entry name" value="PurM-like_N"/>
</dbReference>
<comment type="function">
    <text evidence="2">Catalyzes the ATP-dependent phosphorylation of thiamine-monophosphate (TMP) to form thiamine-pyrophosphate (TPP), the active form of vitamin B1.</text>
</comment>
<dbReference type="EC" id="2.7.4.16" evidence="2"/>
<feature type="binding site" evidence="2">
    <location>
        <position position="209"/>
    </location>
    <ligand>
        <name>Mg(2+)</name>
        <dbReference type="ChEBI" id="CHEBI:18420"/>
        <label>5</label>
    </ligand>
</feature>
<dbReference type="GO" id="GO:0000287">
    <property type="term" value="F:magnesium ion binding"/>
    <property type="evidence" value="ECO:0007669"/>
    <property type="project" value="UniProtKB-UniRule"/>
</dbReference>
<dbReference type="PIRSF" id="PIRSF005303">
    <property type="entry name" value="Thiam_monoph_kin"/>
    <property type="match status" value="1"/>
</dbReference>
<dbReference type="EMBL" id="BMYX01000015">
    <property type="protein sequence ID" value="GGY20612.1"/>
    <property type="molecule type" value="Genomic_DNA"/>
</dbReference>
<dbReference type="GO" id="GO:0005524">
    <property type="term" value="F:ATP binding"/>
    <property type="evidence" value="ECO:0007669"/>
    <property type="project" value="UniProtKB-UniRule"/>
</dbReference>
<dbReference type="Proteomes" id="UP000645257">
    <property type="component" value="Unassembled WGS sequence"/>
</dbReference>
<dbReference type="NCBIfam" id="TIGR01379">
    <property type="entry name" value="thiL"/>
    <property type="match status" value="1"/>
</dbReference>